<dbReference type="GO" id="GO:0005524">
    <property type="term" value="F:ATP binding"/>
    <property type="evidence" value="ECO:0007669"/>
    <property type="project" value="UniProtKB-UniRule"/>
</dbReference>
<dbReference type="GO" id="GO:0005829">
    <property type="term" value="C:cytosol"/>
    <property type="evidence" value="ECO:0007669"/>
    <property type="project" value="TreeGrafter"/>
</dbReference>
<evidence type="ECO:0000256" key="5">
    <source>
        <dbReference type="ARBA" id="ARBA00037982"/>
    </source>
</evidence>
<keyword evidence="1" id="KW-0808">Transferase</keyword>
<protein>
    <recommendedName>
        <fullName evidence="8">Protein kinase domain-containing protein</fullName>
    </recommendedName>
</protein>
<feature type="region of interest" description="Disordered" evidence="7">
    <location>
        <begin position="256"/>
        <end position="408"/>
    </location>
</feature>
<dbReference type="InterPro" id="IPR008271">
    <property type="entry name" value="Ser/Thr_kinase_AS"/>
</dbReference>
<evidence type="ECO:0000256" key="4">
    <source>
        <dbReference type="ARBA" id="ARBA00022840"/>
    </source>
</evidence>
<dbReference type="SMART" id="SM00220">
    <property type="entry name" value="S_TKc"/>
    <property type="match status" value="1"/>
</dbReference>
<evidence type="ECO:0000256" key="3">
    <source>
        <dbReference type="ARBA" id="ARBA00022777"/>
    </source>
</evidence>
<dbReference type="Proteomes" id="UP000479000">
    <property type="component" value="Unassembled WGS sequence"/>
</dbReference>
<dbReference type="InterPro" id="IPR000719">
    <property type="entry name" value="Prot_kinase_dom"/>
</dbReference>
<evidence type="ECO:0000313" key="9">
    <source>
        <dbReference type="EMBL" id="CAB0018182.1"/>
    </source>
</evidence>
<proteinExistence type="inferred from homology"/>
<dbReference type="GO" id="GO:0005634">
    <property type="term" value="C:nucleus"/>
    <property type="evidence" value="ECO:0007669"/>
    <property type="project" value="TreeGrafter"/>
</dbReference>
<dbReference type="EMBL" id="CADCXU010032285">
    <property type="protein sequence ID" value="CAB0018182.1"/>
    <property type="molecule type" value="Genomic_DNA"/>
</dbReference>
<dbReference type="PROSITE" id="PS00108">
    <property type="entry name" value="PROTEIN_KINASE_ST"/>
    <property type="match status" value="1"/>
</dbReference>
<reference evidence="9 10" key="1">
    <citation type="submission" date="2020-02" db="EMBL/GenBank/DDBJ databases">
        <authorList>
            <person name="Ferguson B K."/>
        </authorList>
    </citation>
    <scope>NUCLEOTIDE SEQUENCE [LARGE SCALE GENOMIC DNA]</scope>
</reference>
<gene>
    <name evidence="9" type="ORF">NTEN_LOCUS22091</name>
</gene>
<dbReference type="PRINTS" id="PR01217">
    <property type="entry name" value="PRICHEXTENSN"/>
</dbReference>
<evidence type="ECO:0000259" key="8">
    <source>
        <dbReference type="PROSITE" id="PS50011"/>
    </source>
</evidence>
<sequence>MFVELHRIQRFGKKTSNVIQAIDRVKALERNISNSQEQTELHMFRELDPSEIEVLLVYPNNDVLLMQTMKALRKLLRNYVKKFKTNFSVHSFIRASIAVRAGGRLPKIDESDWSINPRKIHVLPFTVKTKLFTAKFAPLDFCSSVVMNDHHKCDKCRKAITAFILSASQGLVQMGHSRGPRAGTLNEVGHHHTHKVDFVVEQVVCDSQGIAVTITFAEPFDGVIYSKGHFHKQSCRGNIPVFQLCEGACELGGCGAESQPPSTTVRPQCYPGTSDPRCPTQPTSPPATQPPQCYPGSNDPRCPRPPPITQSPPKCYPGSRDPRCPSPPTSPPATQPPQCYPGSTDPRCPRPPPTTQSPPNCYPGSRDPRCPSQPTSLPATQPPQCYTGSNDPRCPRPPSTTARPLNCYPGSTDSRCPTYLVFQYKLGVLVSEGHENRTPRSSRFLERSIGPDEYILSKFVRDYSTSETLSFYESMMSRNRDLANLRAKELQKIQEDEKRKSLYTPWKLLKEKEKDGSSRLKTDFEIIEKLGSGAFGQVFKVMNKLDGCYYAIKKIILNCSNKRAHREITREIKLLSRLNHENVVRYYNSWVEFDEGQEEGRSRRRTWRTRLKRSWPRGDTFFPTPHPTSTYSRRIDRPTITIRTFSKILLHVNAIDEDHLYKDRERAWRLFREIVEGLCHIHDQKIMHRDLKPPNIFLDRNDQVKIGDFGLAKASRSHKRYGAVSFAPPLLTPGPAPSNGVTVMTSVGGIVHATPDLQAPFARDCSALTWISPHIHSLNMLKQQLVKFPVGIAHFYETRGLRQVMNTRFQLSPHQIHSCLDFSPIIKNLLYSFNC</sequence>
<dbReference type="AlphaFoldDB" id="A0A6H5HJB1"/>
<keyword evidence="4 6" id="KW-0067">ATP-binding</keyword>
<dbReference type="PROSITE" id="PS50011">
    <property type="entry name" value="PROTEIN_KINASE_DOM"/>
    <property type="match status" value="1"/>
</dbReference>
<keyword evidence="10" id="KW-1185">Reference proteome</keyword>
<keyword evidence="2 6" id="KW-0547">Nucleotide-binding</keyword>
<dbReference type="GO" id="GO:1990625">
    <property type="term" value="P:negative regulation of cytoplasmic translational initiation in response to stress"/>
    <property type="evidence" value="ECO:0007669"/>
    <property type="project" value="TreeGrafter"/>
</dbReference>
<comment type="similarity">
    <text evidence="5">Belongs to the protein kinase superfamily. Ser/Thr protein kinase family. GCN2 subfamily.</text>
</comment>
<name>A0A6H5HJB1_9HEMI</name>
<evidence type="ECO:0000256" key="7">
    <source>
        <dbReference type="SAM" id="MobiDB-lite"/>
    </source>
</evidence>
<dbReference type="Pfam" id="PF00069">
    <property type="entry name" value="Pkinase"/>
    <property type="match status" value="2"/>
</dbReference>
<dbReference type="InterPro" id="IPR017441">
    <property type="entry name" value="Protein_kinase_ATP_BS"/>
</dbReference>
<feature type="compositionally biased region" description="Pro residues" evidence="7">
    <location>
        <begin position="282"/>
        <end position="293"/>
    </location>
</feature>
<dbReference type="PANTHER" id="PTHR11042">
    <property type="entry name" value="EUKARYOTIC TRANSLATION INITIATION FACTOR 2-ALPHA KINASE EIF2-ALPHA KINASE -RELATED"/>
    <property type="match status" value="1"/>
</dbReference>
<organism evidence="9 10">
    <name type="scientific">Nesidiocoris tenuis</name>
    <dbReference type="NCBI Taxonomy" id="355587"/>
    <lineage>
        <taxon>Eukaryota</taxon>
        <taxon>Metazoa</taxon>
        <taxon>Ecdysozoa</taxon>
        <taxon>Arthropoda</taxon>
        <taxon>Hexapoda</taxon>
        <taxon>Insecta</taxon>
        <taxon>Pterygota</taxon>
        <taxon>Neoptera</taxon>
        <taxon>Paraneoptera</taxon>
        <taxon>Hemiptera</taxon>
        <taxon>Heteroptera</taxon>
        <taxon>Panheteroptera</taxon>
        <taxon>Cimicomorpha</taxon>
        <taxon>Miridae</taxon>
        <taxon>Dicyphina</taxon>
        <taxon>Nesidiocoris</taxon>
    </lineage>
</organism>
<feature type="compositionally biased region" description="Polar residues" evidence="7">
    <location>
        <begin position="372"/>
        <end position="390"/>
    </location>
</feature>
<dbReference type="SUPFAM" id="SSF56112">
    <property type="entry name" value="Protein kinase-like (PK-like)"/>
    <property type="match status" value="1"/>
</dbReference>
<feature type="binding site" evidence="6">
    <location>
        <position position="554"/>
    </location>
    <ligand>
        <name>ATP</name>
        <dbReference type="ChEBI" id="CHEBI:30616"/>
    </ligand>
</feature>
<evidence type="ECO:0000256" key="2">
    <source>
        <dbReference type="ARBA" id="ARBA00022741"/>
    </source>
</evidence>
<dbReference type="GO" id="GO:0004694">
    <property type="term" value="F:eukaryotic translation initiation factor 2alpha kinase activity"/>
    <property type="evidence" value="ECO:0007669"/>
    <property type="project" value="TreeGrafter"/>
</dbReference>
<dbReference type="Gene3D" id="1.10.510.10">
    <property type="entry name" value="Transferase(Phosphotransferase) domain 1"/>
    <property type="match status" value="1"/>
</dbReference>
<dbReference type="OrthoDB" id="6616939at2759"/>
<dbReference type="Gene3D" id="3.30.200.20">
    <property type="entry name" value="Phosphorylase Kinase, domain 1"/>
    <property type="match status" value="1"/>
</dbReference>
<dbReference type="InterPro" id="IPR050339">
    <property type="entry name" value="CC_SR_Kinase"/>
</dbReference>
<evidence type="ECO:0000313" key="10">
    <source>
        <dbReference type="Proteomes" id="UP000479000"/>
    </source>
</evidence>
<feature type="domain" description="Protein kinase" evidence="8">
    <location>
        <begin position="524"/>
        <end position="835"/>
    </location>
</feature>
<feature type="compositionally biased region" description="Polar residues" evidence="7">
    <location>
        <begin position="399"/>
        <end position="408"/>
    </location>
</feature>
<dbReference type="InterPro" id="IPR011009">
    <property type="entry name" value="Kinase-like_dom_sf"/>
</dbReference>
<feature type="compositionally biased region" description="Pro residues" evidence="7">
    <location>
        <begin position="324"/>
        <end position="339"/>
    </location>
</feature>
<evidence type="ECO:0000256" key="1">
    <source>
        <dbReference type="ARBA" id="ARBA00022679"/>
    </source>
</evidence>
<accession>A0A6H5HJB1</accession>
<keyword evidence="3" id="KW-0418">Kinase</keyword>
<dbReference type="PANTHER" id="PTHR11042:SF136">
    <property type="entry name" value="EIF-2-ALPHA KINASE GCN2"/>
    <property type="match status" value="1"/>
</dbReference>
<evidence type="ECO:0000256" key="6">
    <source>
        <dbReference type="PROSITE-ProRule" id="PRU10141"/>
    </source>
</evidence>
<dbReference type="PROSITE" id="PS00107">
    <property type="entry name" value="PROTEIN_KINASE_ATP"/>
    <property type="match status" value="1"/>
</dbReference>